<dbReference type="Gene3D" id="1.10.510.10">
    <property type="entry name" value="Transferase(Phosphotransferase) domain 1"/>
    <property type="match status" value="1"/>
</dbReference>
<dbReference type="GO" id="GO:0004674">
    <property type="term" value="F:protein serine/threonine kinase activity"/>
    <property type="evidence" value="ECO:0007669"/>
    <property type="project" value="UniProtKB-EC"/>
</dbReference>
<dbReference type="InterPro" id="IPR000719">
    <property type="entry name" value="Prot_kinase_dom"/>
</dbReference>
<feature type="repeat" description="TPR" evidence="5">
    <location>
        <begin position="541"/>
        <end position="574"/>
    </location>
</feature>
<proteinExistence type="predicted"/>
<dbReference type="Pfam" id="PF00069">
    <property type="entry name" value="Pkinase"/>
    <property type="match status" value="1"/>
</dbReference>
<sequence>MIVASPGLATGAELRPDGRTDDLRERWRRLGGSPSALADLVKSELRRRFSEGRRPAVADFLDALPELREDSERMLSLIYEEFCLREEAGEAPSPDSFCERYAPWRDSLASQLNYHRMLSQAVGVLPGTPPRFPEPGEHFLRYRLRSVLGQGGAARVFLADDEDLGGRPSALKVSPDRGEEPSIMGRLQHPHIMPVHNVVRDPESGLRGLCMPYHPGRPLDQVIRRMENIPAPARSPRTLLDAAAPEDLAARVEGPGWQGFPRRGTYPEACAWLALTLADALAHSHALGILHRDVKPANVLLSSVDGPQLLDFNLAHDPHAPERAESALRGGTLPYMAPEQLEAFRDPDRWDLVGPPAECYALGLVLRELLTGRRPEAPGAEVPLPRAINDLLAMRAEGWPPARRRNPEVPHALEAILSRCIAHDPSARYASASDLAEDIHAFLRHRPLAHARNPNRRERAWNWYLRNRFGIAGLGLLAVVPAIAHLSTRETAKHAPTYVTHGKIKTVQAAEASTTPRARAALLAEAKRDFTRALELDPTHPRATFGLGVVSTREGDFPRAVDRLSRAIELAEGDHAFRPPTLGRVAGFWLDAAADLAEGPAGPVRLVPEAAQLTRGERRVHLATIAEMYTCRAEAILRQYPPNLPQDATALRSARADLEHAERLLSIRPFSIEGMVRRAEREILRDRIRYWSARERMGRALLVPDAMDRRLLEQAKDLLEPVVQSGTLDQLEYYGVRGFHRNLDRLLGGSADRRRDDS</sequence>
<dbReference type="KEGG" id="tpla:ElP_11240"/>
<dbReference type="PROSITE" id="PS50005">
    <property type="entry name" value="TPR"/>
    <property type="match status" value="1"/>
</dbReference>
<dbReference type="InterPro" id="IPR011009">
    <property type="entry name" value="Kinase-like_dom_sf"/>
</dbReference>
<evidence type="ECO:0000256" key="5">
    <source>
        <dbReference type="PROSITE-ProRule" id="PRU00339"/>
    </source>
</evidence>
<dbReference type="Proteomes" id="UP000317835">
    <property type="component" value="Chromosome"/>
</dbReference>
<dbReference type="InterPro" id="IPR019734">
    <property type="entry name" value="TPR_rpt"/>
</dbReference>
<dbReference type="EC" id="2.7.11.1" evidence="7"/>
<keyword evidence="4" id="KW-0067">ATP-binding</keyword>
<dbReference type="InterPro" id="IPR011990">
    <property type="entry name" value="TPR-like_helical_dom_sf"/>
</dbReference>
<dbReference type="RefSeq" id="WP_145267674.1">
    <property type="nucleotide sequence ID" value="NZ_CP036426.1"/>
</dbReference>
<keyword evidence="3 7" id="KW-0418">Kinase</keyword>
<dbReference type="PROSITE" id="PS50011">
    <property type="entry name" value="PROTEIN_KINASE_DOM"/>
    <property type="match status" value="1"/>
</dbReference>
<evidence type="ECO:0000256" key="1">
    <source>
        <dbReference type="ARBA" id="ARBA00022679"/>
    </source>
</evidence>
<dbReference type="Gene3D" id="3.30.200.20">
    <property type="entry name" value="Phosphorylase Kinase, domain 1"/>
    <property type="match status" value="1"/>
</dbReference>
<evidence type="ECO:0000259" key="6">
    <source>
        <dbReference type="PROSITE" id="PS50011"/>
    </source>
</evidence>
<dbReference type="PANTHER" id="PTHR43289">
    <property type="entry name" value="MITOGEN-ACTIVATED PROTEIN KINASE KINASE KINASE 20-RELATED"/>
    <property type="match status" value="1"/>
</dbReference>
<dbReference type="SMART" id="SM00220">
    <property type="entry name" value="S_TKc"/>
    <property type="match status" value="1"/>
</dbReference>
<keyword evidence="8" id="KW-1185">Reference proteome</keyword>
<keyword evidence="5" id="KW-0802">TPR repeat</keyword>
<dbReference type="SUPFAM" id="SSF48452">
    <property type="entry name" value="TPR-like"/>
    <property type="match status" value="1"/>
</dbReference>
<dbReference type="AlphaFoldDB" id="A0A518GXH0"/>
<name>A0A518GXH0_9BACT</name>
<reference evidence="7 8" key="1">
    <citation type="submission" date="2019-02" db="EMBL/GenBank/DDBJ databases">
        <title>Deep-cultivation of Planctomycetes and their phenomic and genomic characterization uncovers novel biology.</title>
        <authorList>
            <person name="Wiegand S."/>
            <person name="Jogler M."/>
            <person name="Boedeker C."/>
            <person name="Pinto D."/>
            <person name="Vollmers J."/>
            <person name="Rivas-Marin E."/>
            <person name="Kohn T."/>
            <person name="Peeters S.H."/>
            <person name="Heuer A."/>
            <person name="Rast P."/>
            <person name="Oberbeckmann S."/>
            <person name="Bunk B."/>
            <person name="Jeske O."/>
            <person name="Meyerdierks A."/>
            <person name="Storesund J.E."/>
            <person name="Kallscheuer N."/>
            <person name="Luecker S."/>
            <person name="Lage O.M."/>
            <person name="Pohl T."/>
            <person name="Merkel B.J."/>
            <person name="Hornburger P."/>
            <person name="Mueller R.-W."/>
            <person name="Bruemmer F."/>
            <person name="Labrenz M."/>
            <person name="Spormann A.M."/>
            <person name="Op den Camp H."/>
            <person name="Overmann J."/>
            <person name="Amann R."/>
            <person name="Jetten M.S.M."/>
            <person name="Mascher T."/>
            <person name="Medema M.H."/>
            <person name="Devos D.P."/>
            <person name="Kaster A.-K."/>
            <person name="Ovreas L."/>
            <person name="Rohde M."/>
            <person name="Galperin M.Y."/>
            <person name="Jogler C."/>
        </authorList>
    </citation>
    <scope>NUCLEOTIDE SEQUENCE [LARGE SCALE GENOMIC DNA]</scope>
    <source>
        <strain evidence="7 8">ElP</strain>
    </source>
</reference>
<dbReference type="SUPFAM" id="SSF56112">
    <property type="entry name" value="Protein kinase-like (PK-like)"/>
    <property type="match status" value="1"/>
</dbReference>
<evidence type="ECO:0000313" key="8">
    <source>
        <dbReference type="Proteomes" id="UP000317835"/>
    </source>
</evidence>
<protein>
    <submittedName>
        <fullName evidence="7">Serine/threonine-protein kinase PrkC</fullName>
        <ecNumber evidence="7">2.7.11.1</ecNumber>
    </submittedName>
</protein>
<dbReference type="PROSITE" id="PS00108">
    <property type="entry name" value="PROTEIN_KINASE_ST"/>
    <property type="match status" value="1"/>
</dbReference>
<evidence type="ECO:0000313" key="7">
    <source>
        <dbReference type="EMBL" id="QDV33281.1"/>
    </source>
</evidence>
<dbReference type="OrthoDB" id="6111975at2"/>
<dbReference type="CDD" id="cd14014">
    <property type="entry name" value="STKc_PknB_like"/>
    <property type="match status" value="1"/>
</dbReference>
<evidence type="ECO:0000256" key="4">
    <source>
        <dbReference type="ARBA" id="ARBA00022840"/>
    </source>
</evidence>
<evidence type="ECO:0000256" key="3">
    <source>
        <dbReference type="ARBA" id="ARBA00022777"/>
    </source>
</evidence>
<gene>
    <name evidence="7" type="primary">prkC_9</name>
    <name evidence="7" type="ORF">ElP_11240</name>
</gene>
<dbReference type="Gene3D" id="1.25.40.10">
    <property type="entry name" value="Tetratricopeptide repeat domain"/>
    <property type="match status" value="1"/>
</dbReference>
<accession>A0A518GXH0</accession>
<dbReference type="PANTHER" id="PTHR43289:SF34">
    <property type="entry name" value="SERINE_THREONINE-PROTEIN KINASE YBDM-RELATED"/>
    <property type="match status" value="1"/>
</dbReference>
<dbReference type="InterPro" id="IPR008271">
    <property type="entry name" value="Ser/Thr_kinase_AS"/>
</dbReference>
<organism evidence="7 8">
    <name type="scientific">Tautonia plasticadhaerens</name>
    <dbReference type="NCBI Taxonomy" id="2527974"/>
    <lineage>
        <taxon>Bacteria</taxon>
        <taxon>Pseudomonadati</taxon>
        <taxon>Planctomycetota</taxon>
        <taxon>Planctomycetia</taxon>
        <taxon>Isosphaerales</taxon>
        <taxon>Isosphaeraceae</taxon>
        <taxon>Tautonia</taxon>
    </lineage>
</organism>
<feature type="domain" description="Protein kinase" evidence="6">
    <location>
        <begin position="142"/>
        <end position="443"/>
    </location>
</feature>
<keyword evidence="2" id="KW-0547">Nucleotide-binding</keyword>
<keyword evidence="1 7" id="KW-0808">Transferase</keyword>
<dbReference type="EMBL" id="CP036426">
    <property type="protein sequence ID" value="QDV33281.1"/>
    <property type="molecule type" value="Genomic_DNA"/>
</dbReference>
<dbReference type="GO" id="GO:0005524">
    <property type="term" value="F:ATP binding"/>
    <property type="evidence" value="ECO:0007669"/>
    <property type="project" value="UniProtKB-KW"/>
</dbReference>
<evidence type="ECO:0000256" key="2">
    <source>
        <dbReference type="ARBA" id="ARBA00022741"/>
    </source>
</evidence>